<name>A0A392Q177_9FABA</name>
<protein>
    <submittedName>
        <fullName evidence="1">Uncharacterized protein</fullName>
    </submittedName>
</protein>
<dbReference type="Proteomes" id="UP000265520">
    <property type="component" value="Unassembled WGS sequence"/>
</dbReference>
<evidence type="ECO:0000313" key="1">
    <source>
        <dbReference type="EMBL" id="MCI17642.1"/>
    </source>
</evidence>
<reference evidence="1 2" key="1">
    <citation type="journal article" date="2018" name="Front. Plant Sci.">
        <title>Red Clover (Trifolium pratense) and Zigzag Clover (T. medium) - A Picture of Genomic Similarities and Differences.</title>
        <authorList>
            <person name="Dluhosova J."/>
            <person name="Istvanek J."/>
            <person name="Nedelnik J."/>
            <person name="Repkova J."/>
        </authorList>
    </citation>
    <scope>NUCLEOTIDE SEQUENCE [LARGE SCALE GENOMIC DNA]</scope>
    <source>
        <strain evidence="2">cv. 10/8</strain>
        <tissue evidence="1">Leaf</tissue>
    </source>
</reference>
<proteinExistence type="predicted"/>
<sequence length="13" mass="1342">VTVIVIGVGTVRE</sequence>
<keyword evidence="2" id="KW-1185">Reference proteome</keyword>
<organism evidence="1 2">
    <name type="scientific">Trifolium medium</name>
    <dbReference type="NCBI Taxonomy" id="97028"/>
    <lineage>
        <taxon>Eukaryota</taxon>
        <taxon>Viridiplantae</taxon>
        <taxon>Streptophyta</taxon>
        <taxon>Embryophyta</taxon>
        <taxon>Tracheophyta</taxon>
        <taxon>Spermatophyta</taxon>
        <taxon>Magnoliopsida</taxon>
        <taxon>eudicotyledons</taxon>
        <taxon>Gunneridae</taxon>
        <taxon>Pentapetalae</taxon>
        <taxon>rosids</taxon>
        <taxon>fabids</taxon>
        <taxon>Fabales</taxon>
        <taxon>Fabaceae</taxon>
        <taxon>Papilionoideae</taxon>
        <taxon>50 kb inversion clade</taxon>
        <taxon>NPAAA clade</taxon>
        <taxon>Hologalegina</taxon>
        <taxon>IRL clade</taxon>
        <taxon>Trifolieae</taxon>
        <taxon>Trifolium</taxon>
    </lineage>
</organism>
<accession>A0A392Q177</accession>
<evidence type="ECO:0000313" key="2">
    <source>
        <dbReference type="Proteomes" id="UP000265520"/>
    </source>
</evidence>
<dbReference type="EMBL" id="LXQA010106375">
    <property type="protein sequence ID" value="MCI17642.1"/>
    <property type="molecule type" value="Genomic_DNA"/>
</dbReference>
<feature type="non-terminal residue" evidence="1">
    <location>
        <position position="1"/>
    </location>
</feature>
<comment type="caution">
    <text evidence="1">The sequence shown here is derived from an EMBL/GenBank/DDBJ whole genome shotgun (WGS) entry which is preliminary data.</text>
</comment>